<keyword evidence="1" id="KW-0175">Coiled coil</keyword>
<organism evidence="3 4">
    <name type="scientific">Spongiactinospora rosea</name>
    <dbReference type="NCBI Taxonomy" id="2248750"/>
    <lineage>
        <taxon>Bacteria</taxon>
        <taxon>Bacillati</taxon>
        <taxon>Actinomycetota</taxon>
        <taxon>Actinomycetes</taxon>
        <taxon>Streptosporangiales</taxon>
        <taxon>Streptosporangiaceae</taxon>
        <taxon>Spongiactinospora</taxon>
    </lineage>
</organism>
<dbReference type="Proteomes" id="UP000253303">
    <property type="component" value="Unassembled WGS sequence"/>
</dbReference>
<sequence>MVDTSPSDAGAELLRLAEADPARLTIIAGEAVERARARGDFVLASVAARALGVAGVHLDDLDVAERRLRAAIKLAVRAGSAELAAEARVRLAFVWCLRGRIPYAMREIDRALPALSRVGRARAEAQRGVIYNHLKRPEEALGRYRVAVPVLRRAGDRLWLQRVLSNRGVVHGYRQEFAAAEADLREAEALCQELDLDLSAAIVQLNIGWVNAMRGEVPAALRHLDSAERRFRALDTHQVCWILVDRSELLLSAGLIAEAREAADEAVAEFQRRRRGIGLPEARLLLARVAFLEDDHASAVREAGQAAVEFGRQRRSRWAALARFVMLRSRVAGGVAPAVTVGQMERCAADLAAAGWAGSVTEARMLAGQLALRHGWAERGGRELAEAGRGRNRGPAILRVRAWHAEALSRLARGDRRGAAVAIGTALRVHDDHRATLGATDLRAHASRYRVEVADLGLRMALESGDAARVLTWAERGRARHLLQKPPRPPDDPYLADSLAQLRALSGEIHERRAQDAPVGRLVHRQVALEREIRDYCRRQAGGSPAATAVVSAREVAGALAGRALVEFIQLDDALHAVTVVDERVRLHRLGPYRPIRSLAERVPFALRRLARHHQVPGSRPAAAAMLRDAAARLDTALLRPLAAEVGDRPLVLIPSGSLQALPWSVLPSCAGRTVSLAPSATLWHAAGRAPAGEGPILAASGPGLPGARAEAEGVASIHSVPAMVDGAATAESVLTALDGARLAHLAAHGRLHGTNPLFSSLRLADGPLTIYDLERLRRAPQMVVLAACDSGRFVVRAGDELLGLSATFMALGARVIIAPVLSILDIETTTLMIAMHKLLAAGHSAAAALAQAQAQIAGEDFESSAAAAGFVCMGADFALTAAG</sequence>
<dbReference type="AlphaFoldDB" id="A0A366M3J4"/>
<dbReference type="Gene3D" id="1.25.40.10">
    <property type="entry name" value="Tetratricopeptide repeat domain"/>
    <property type="match status" value="2"/>
</dbReference>
<evidence type="ECO:0000256" key="1">
    <source>
        <dbReference type="SAM" id="Coils"/>
    </source>
</evidence>
<evidence type="ECO:0000313" key="3">
    <source>
        <dbReference type="EMBL" id="RBQ20002.1"/>
    </source>
</evidence>
<evidence type="ECO:0000259" key="2">
    <source>
        <dbReference type="Pfam" id="PF12770"/>
    </source>
</evidence>
<keyword evidence="4" id="KW-1185">Reference proteome</keyword>
<dbReference type="InterPro" id="IPR024983">
    <property type="entry name" value="CHAT_dom"/>
</dbReference>
<dbReference type="InterPro" id="IPR011990">
    <property type="entry name" value="TPR-like_helical_dom_sf"/>
</dbReference>
<evidence type="ECO:0000313" key="4">
    <source>
        <dbReference type="Proteomes" id="UP000253303"/>
    </source>
</evidence>
<reference evidence="3 4" key="1">
    <citation type="submission" date="2018-06" db="EMBL/GenBank/DDBJ databases">
        <title>Sphaerisporangium craniellae sp. nov., isolated from a marine sponge in the South China Sea.</title>
        <authorList>
            <person name="Li L."/>
        </authorList>
    </citation>
    <scope>NUCLEOTIDE SEQUENCE [LARGE SCALE GENOMIC DNA]</scope>
    <source>
        <strain evidence="3 4">LHW63015</strain>
    </source>
</reference>
<accession>A0A366M3J4</accession>
<feature type="domain" description="CHAT" evidence="2">
    <location>
        <begin position="629"/>
        <end position="875"/>
    </location>
</feature>
<feature type="coiled-coil region" evidence="1">
    <location>
        <begin position="170"/>
        <end position="197"/>
    </location>
</feature>
<protein>
    <submittedName>
        <fullName evidence="3">CHAT domain-containing protein</fullName>
    </submittedName>
</protein>
<dbReference type="SUPFAM" id="SSF48452">
    <property type="entry name" value="TPR-like"/>
    <property type="match status" value="3"/>
</dbReference>
<comment type="caution">
    <text evidence="3">The sequence shown here is derived from an EMBL/GenBank/DDBJ whole genome shotgun (WGS) entry which is preliminary data.</text>
</comment>
<dbReference type="EMBL" id="QMEY01000003">
    <property type="protein sequence ID" value="RBQ20002.1"/>
    <property type="molecule type" value="Genomic_DNA"/>
</dbReference>
<gene>
    <name evidence="3" type="ORF">DP939_09200</name>
</gene>
<dbReference type="PANTHER" id="PTHR47691">
    <property type="entry name" value="REGULATOR-RELATED"/>
    <property type="match status" value="1"/>
</dbReference>
<dbReference type="Pfam" id="PF12770">
    <property type="entry name" value="CHAT"/>
    <property type="match status" value="1"/>
</dbReference>
<name>A0A366M3J4_9ACTN</name>
<proteinExistence type="predicted"/>
<dbReference type="PANTHER" id="PTHR47691:SF3">
    <property type="entry name" value="HTH-TYPE TRANSCRIPTIONAL REGULATOR RV0890C-RELATED"/>
    <property type="match status" value="1"/>
</dbReference>